<evidence type="ECO:0000313" key="3">
    <source>
        <dbReference type="Proteomes" id="UP001321473"/>
    </source>
</evidence>
<evidence type="ECO:0000256" key="1">
    <source>
        <dbReference type="SAM" id="MobiDB-lite"/>
    </source>
</evidence>
<organism evidence="2 3">
    <name type="scientific">Amblyomma americanum</name>
    <name type="common">Lone star tick</name>
    <dbReference type="NCBI Taxonomy" id="6943"/>
    <lineage>
        <taxon>Eukaryota</taxon>
        <taxon>Metazoa</taxon>
        <taxon>Ecdysozoa</taxon>
        <taxon>Arthropoda</taxon>
        <taxon>Chelicerata</taxon>
        <taxon>Arachnida</taxon>
        <taxon>Acari</taxon>
        <taxon>Parasitiformes</taxon>
        <taxon>Ixodida</taxon>
        <taxon>Ixodoidea</taxon>
        <taxon>Ixodidae</taxon>
        <taxon>Amblyomminae</taxon>
        <taxon>Amblyomma</taxon>
    </lineage>
</organism>
<comment type="caution">
    <text evidence="2">The sequence shown here is derived from an EMBL/GenBank/DDBJ whole genome shotgun (WGS) entry which is preliminary data.</text>
</comment>
<keyword evidence="3" id="KW-1185">Reference proteome</keyword>
<dbReference type="EMBL" id="JARKHS020001792">
    <property type="protein sequence ID" value="KAK8787449.1"/>
    <property type="molecule type" value="Genomic_DNA"/>
</dbReference>
<dbReference type="Proteomes" id="UP001321473">
    <property type="component" value="Unassembled WGS sequence"/>
</dbReference>
<accession>A0AAQ4FJM9</accession>
<feature type="region of interest" description="Disordered" evidence="1">
    <location>
        <begin position="1"/>
        <end position="43"/>
    </location>
</feature>
<proteinExistence type="predicted"/>
<name>A0AAQ4FJM9_AMBAM</name>
<protein>
    <submittedName>
        <fullName evidence="2">Uncharacterized protein</fullName>
    </submittedName>
</protein>
<feature type="compositionally biased region" description="Polar residues" evidence="1">
    <location>
        <begin position="14"/>
        <end position="29"/>
    </location>
</feature>
<dbReference type="AlphaFoldDB" id="A0AAQ4FJM9"/>
<reference evidence="2 3" key="1">
    <citation type="journal article" date="2023" name="Arcadia Sci">
        <title>De novo assembly of a long-read Amblyomma americanum tick genome.</title>
        <authorList>
            <person name="Chou S."/>
            <person name="Poskanzer K.E."/>
            <person name="Rollins M."/>
            <person name="Thuy-Boun P.S."/>
        </authorList>
    </citation>
    <scope>NUCLEOTIDE SEQUENCE [LARGE SCALE GENOMIC DNA]</scope>
    <source>
        <strain evidence="2">F_SG_1</strain>
        <tissue evidence="2">Salivary glands</tissue>
    </source>
</reference>
<evidence type="ECO:0000313" key="2">
    <source>
        <dbReference type="EMBL" id="KAK8787449.1"/>
    </source>
</evidence>
<gene>
    <name evidence="2" type="ORF">V5799_022774</name>
</gene>
<feature type="region of interest" description="Disordered" evidence="1">
    <location>
        <begin position="83"/>
        <end position="110"/>
    </location>
</feature>
<sequence>MRRSSSLSKERKTNSSQSSAPRPLSPSSTERFETPELELASPGASYRLEDISSAAQYSAALAQAGGRTFRDDLQDDIVRQDPVASPDRAYGMGRSVPDPSDCQYGLNPES</sequence>